<dbReference type="OrthoDB" id="10456033at2759"/>
<dbReference type="Proteomes" id="UP000001996">
    <property type="component" value="Unassembled WGS sequence"/>
</dbReference>
<protein>
    <submittedName>
        <fullName evidence="1">Uncharacterized protein</fullName>
    </submittedName>
</protein>
<dbReference type="HOGENOM" id="CLU_135749_0_0_1"/>
<keyword evidence="2" id="KW-1185">Reference proteome</keyword>
<dbReference type="AlphaFoldDB" id="A5DT58"/>
<gene>
    <name evidence="1" type="ORF">LELG_00544</name>
</gene>
<reference evidence="1 2" key="1">
    <citation type="journal article" date="2009" name="Nature">
        <title>Evolution of pathogenicity and sexual reproduction in eight Candida genomes.</title>
        <authorList>
            <person name="Butler G."/>
            <person name="Rasmussen M.D."/>
            <person name="Lin M.F."/>
            <person name="Santos M.A."/>
            <person name="Sakthikumar S."/>
            <person name="Munro C.A."/>
            <person name="Rheinbay E."/>
            <person name="Grabherr M."/>
            <person name="Forche A."/>
            <person name="Reedy J.L."/>
            <person name="Agrafioti I."/>
            <person name="Arnaud M.B."/>
            <person name="Bates S."/>
            <person name="Brown A.J."/>
            <person name="Brunke S."/>
            <person name="Costanzo M.C."/>
            <person name="Fitzpatrick D.A."/>
            <person name="de Groot P.W."/>
            <person name="Harris D."/>
            <person name="Hoyer L.L."/>
            <person name="Hube B."/>
            <person name="Klis F.M."/>
            <person name="Kodira C."/>
            <person name="Lennard N."/>
            <person name="Logue M.E."/>
            <person name="Martin R."/>
            <person name="Neiman A.M."/>
            <person name="Nikolaou E."/>
            <person name="Quail M.A."/>
            <person name="Quinn J."/>
            <person name="Santos M.C."/>
            <person name="Schmitzberger F.F."/>
            <person name="Sherlock G."/>
            <person name="Shah P."/>
            <person name="Silverstein K.A."/>
            <person name="Skrzypek M.S."/>
            <person name="Soll D."/>
            <person name="Staggs R."/>
            <person name="Stansfield I."/>
            <person name="Stumpf M.P."/>
            <person name="Sudbery P.E."/>
            <person name="Srikantha T."/>
            <person name="Zeng Q."/>
            <person name="Berman J."/>
            <person name="Berriman M."/>
            <person name="Heitman J."/>
            <person name="Gow N.A."/>
            <person name="Lorenz M.C."/>
            <person name="Birren B.W."/>
            <person name="Kellis M."/>
            <person name="Cuomo C.A."/>
        </authorList>
    </citation>
    <scope>NUCLEOTIDE SEQUENCE [LARGE SCALE GENOMIC DNA]</scope>
    <source>
        <strain evidence="2">ATCC 11503 / BCRC 21390 / CBS 2605 / JCM 1781 / NBRC 1676 / NRRL YB-4239</strain>
    </source>
</reference>
<evidence type="ECO:0000313" key="1">
    <source>
        <dbReference type="EMBL" id="EDK42366.1"/>
    </source>
</evidence>
<dbReference type="EMBL" id="CH981524">
    <property type="protein sequence ID" value="EDK42366.1"/>
    <property type="molecule type" value="Genomic_DNA"/>
</dbReference>
<name>A5DT58_LODEL</name>
<dbReference type="VEuPathDB" id="FungiDB:LELG_00544"/>
<sequence length="167" mass="18687">MTKVSIKSASLPYRVCLLHTIRSTSTNSAISLLHVVEFLVNQVWNVLVSFFSGTCLTSSTEILRVLTGLDLLCQLSQDLKVLSSQLRQDLRNQLCNVLFLWVTSEGKSVCSWSTLHTNSVEVQHLTVVFEKVSFFNTFNLSSLQFTQGLNQFGVILFGLDSLLCFDS</sequence>
<evidence type="ECO:0000313" key="2">
    <source>
        <dbReference type="Proteomes" id="UP000001996"/>
    </source>
</evidence>
<accession>A5DT58</accession>
<proteinExistence type="predicted"/>
<organism evidence="1 2">
    <name type="scientific">Lodderomyces elongisporus (strain ATCC 11503 / CBS 2605 / JCM 1781 / NBRC 1676 / NRRL YB-4239)</name>
    <name type="common">Yeast</name>
    <name type="synonym">Saccharomyces elongisporus</name>
    <dbReference type="NCBI Taxonomy" id="379508"/>
    <lineage>
        <taxon>Eukaryota</taxon>
        <taxon>Fungi</taxon>
        <taxon>Dikarya</taxon>
        <taxon>Ascomycota</taxon>
        <taxon>Saccharomycotina</taxon>
        <taxon>Pichiomycetes</taxon>
        <taxon>Debaryomycetaceae</taxon>
        <taxon>Candida/Lodderomyces clade</taxon>
        <taxon>Lodderomyces</taxon>
    </lineage>
</organism>
<dbReference type="InParanoid" id="A5DT58"/>